<comment type="caution">
    <text evidence="3">The sequence shown here is derived from an EMBL/GenBank/DDBJ whole genome shotgun (WGS) entry which is preliminary data.</text>
</comment>
<feature type="domain" description="Reverse transcriptase Ty1/copia-type" evidence="2">
    <location>
        <begin position="116"/>
        <end position="179"/>
    </location>
</feature>
<dbReference type="EMBL" id="BQNB010018646">
    <property type="protein sequence ID" value="GJT76686.1"/>
    <property type="molecule type" value="Genomic_DNA"/>
</dbReference>
<dbReference type="CDD" id="cd09272">
    <property type="entry name" value="RNase_HI_RT_Ty1"/>
    <property type="match status" value="1"/>
</dbReference>
<accession>A0ABQ5GM15</accession>
<evidence type="ECO:0000313" key="4">
    <source>
        <dbReference type="Proteomes" id="UP001151760"/>
    </source>
</evidence>
<feature type="region of interest" description="Disordered" evidence="1">
    <location>
        <begin position="1"/>
        <end position="64"/>
    </location>
</feature>
<dbReference type="PANTHER" id="PTHR11439">
    <property type="entry name" value="GAG-POL-RELATED RETROTRANSPOSON"/>
    <property type="match status" value="1"/>
</dbReference>
<dbReference type="InterPro" id="IPR013103">
    <property type="entry name" value="RVT_2"/>
</dbReference>
<dbReference type="SUPFAM" id="SSF56672">
    <property type="entry name" value="DNA/RNA polymerases"/>
    <property type="match status" value="1"/>
</dbReference>
<dbReference type="PANTHER" id="PTHR11439:SF450">
    <property type="entry name" value="REVERSE TRANSCRIPTASE TY1_COPIA-TYPE DOMAIN-CONTAINING PROTEIN"/>
    <property type="match status" value="1"/>
</dbReference>
<gene>
    <name evidence="3" type="ORF">Tco_1043411</name>
</gene>
<evidence type="ECO:0000313" key="3">
    <source>
        <dbReference type="EMBL" id="GJT76686.1"/>
    </source>
</evidence>
<name>A0ABQ5GM15_9ASTR</name>
<dbReference type="Proteomes" id="UP001151760">
    <property type="component" value="Unassembled WGS sequence"/>
</dbReference>
<dbReference type="Pfam" id="PF07727">
    <property type="entry name" value="RVT_2"/>
    <property type="match status" value="2"/>
</dbReference>
<protein>
    <submittedName>
        <fullName evidence="3">Retrotransposon protein, putative, ty1-copia subclass</fullName>
    </submittedName>
</protein>
<reference evidence="3" key="2">
    <citation type="submission" date="2022-01" db="EMBL/GenBank/DDBJ databases">
        <authorList>
            <person name="Yamashiro T."/>
            <person name="Shiraishi A."/>
            <person name="Satake H."/>
            <person name="Nakayama K."/>
        </authorList>
    </citation>
    <scope>NUCLEOTIDE SEQUENCE</scope>
</reference>
<sequence length="411" mass="46576">MPTIHSQTLSHDQVSTSSSSSSPQNFNNHDQEEFDNHVSPQTELAPVRSVTSQHPMQTRLKDNITKPKEFTDVTVRYSRAFITSIEPTSHLVALKDPSWKQAMDNEFNTLIKNETWKLARLVARGFKQRYGIDYEDTLSPVVKPTTIRLILSLALSRGWQLRQIAIQNAFLHGLINEEVSWLLEFGFVPSKADSSLFIYNRHGVITYVLIYVDDIIIASSCTSTTNNLLGSLQADFAVKDLSPLSYFLGIEVVTIQSGLLLSQQRYIVDILKRANMIEANSASTPMSTTEKLAKTMGEPLDATAELMWLQTLLSELGIFQHRPPCLWCDNLGATYLTSNPVFHAHTKHIEVDFHFVRERVARGALDVHFISTNDQVADVLTKPLLLHKFKQFRDNLNLLFIPLRLKGDVRR</sequence>
<keyword evidence="4" id="KW-1185">Reference proteome</keyword>
<evidence type="ECO:0000259" key="2">
    <source>
        <dbReference type="Pfam" id="PF07727"/>
    </source>
</evidence>
<dbReference type="InterPro" id="IPR043502">
    <property type="entry name" value="DNA/RNA_pol_sf"/>
</dbReference>
<evidence type="ECO:0000256" key="1">
    <source>
        <dbReference type="SAM" id="MobiDB-lite"/>
    </source>
</evidence>
<feature type="compositionally biased region" description="Polar residues" evidence="1">
    <location>
        <begin position="1"/>
        <end position="14"/>
    </location>
</feature>
<proteinExistence type="predicted"/>
<organism evidence="3 4">
    <name type="scientific">Tanacetum coccineum</name>
    <dbReference type="NCBI Taxonomy" id="301880"/>
    <lineage>
        <taxon>Eukaryota</taxon>
        <taxon>Viridiplantae</taxon>
        <taxon>Streptophyta</taxon>
        <taxon>Embryophyta</taxon>
        <taxon>Tracheophyta</taxon>
        <taxon>Spermatophyta</taxon>
        <taxon>Magnoliopsida</taxon>
        <taxon>eudicotyledons</taxon>
        <taxon>Gunneridae</taxon>
        <taxon>Pentapetalae</taxon>
        <taxon>asterids</taxon>
        <taxon>campanulids</taxon>
        <taxon>Asterales</taxon>
        <taxon>Asteraceae</taxon>
        <taxon>Asteroideae</taxon>
        <taxon>Anthemideae</taxon>
        <taxon>Anthemidinae</taxon>
        <taxon>Tanacetum</taxon>
    </lineage>
</organism>
<reference evidence="3" key="1">
    <citation type="journal article" date="2022" name="Int. J. Mol. Sci.">
        <title>Draft Genome of Tanacetum Coccineum: Genomic Comparison of Closely Related Tanacetum-Family Plants.</title>
        <authorList>
            <person name="Yamashiro T."/>
            <person name="Shiraishi A."/>
            <person name="Nakayama K."/>
            <person name="Satake H."/>
        </authorList>
    </citation>
    <scope>NUCLEOTIDE SEQUENCE</scope>
</reference>
<feature type="domain" description="Reverse transcriptase Ty1/copia-type" evidence="2">
    <location>
        <begin position="182"/>
        <end position="287"/>
    </location>
</feature>